<evidence type="ECO:0000259" key="6">
    <source>
        <dbReference type="PROSITE" id="PS50835"/>
    </source>
</evidence>
<dbReference type="InterPro" id="IPR053896">
    <property type="entry name" value="BTN3A2-like_Ig-C"/>
</dbReference>
<keyword evidence="3" id="KW-0393">Immunoglobulin domain</keyword>
<keyword evidence="5" id="KW-1133">Transmembrane helix</keyword>
<dbReference type="SUPFAM" id="SSF48726">
    <property type="entry name" value="Immunoglobulin"/>
    <property type="match status" value="3"/>
</dbReference>
<reference evidence="7" key="3">
    <citation type="submission" date="2025-08" db="UniProtKB">
        <authorList>
            <consortium name="Ensembl"/>
        </authorList>
    </citation>
    <scope>IDENTIFICATION</scope>
</reference>
<accession>A0AAX7TLA8</accession>
<dbReference type="PANTHER" id="PTHR24100">
    <property type="entry name" value="BUTYROPHILIN"/>
    <property type="match status" value="1"/>
</dbReference>
<comment type="subcellular location">
    <subcellularLocation>
        <location evidence="1">Membrane</location>
    </subcellularLocation>
</comment>
<proteinExistence type="predicted"/>
<dbReference type="PANTHER" id="PTHR24100:SF151">
    <property type="entry name" value="ICOS LIGAND"/>
    <property type="match status" value="1"/>
</dbReference>
<feature type="domain" description="Ig-like" evidence="6">
    <location>
        <begin position="73"/>
        <end position="168"/>
    </location>
</feature>
<feature type="domain" description="Ig-like" evidence="6">
    <location>
        <begin position="203"/>
        <end position="288"/>
    </location>
</feature>
<dbReference type="GO" id="GO:0009897">
    <property type="term" value="C:external side of plasma membrane"/>
    <property type="evidence" value="ECO:0007669"/>
    <property type="project" value="TreeGrafter"/>
</dbReference>
<evidence type="ECO:0000256" key="3">
    <source>
        <dbReference type="ARBA" id="ARBA00023319"/>
    </source>
</evidence>
<dbReference type="AlphaFoldDB" id="A0AAX7TLA8"/>
<feature type="domain" description="Ig-like" evidence="6">
    <location>
        <begin position="290"/>
        <end position="385"/>
    </location>
</feature>
<name>A0AAX7TLA8_ASTCA</name>
<keyword evidence="5" id="KW-0812">Transmembrane</keyword>
<dbReference type="GO" id="GO:0001817">
    <property type="term" value="P:regulation of cytokine production"/>
    <property type="evidence" value="ECO:0007669"/>
    <property type="project" value="TreeGrafter"/>
</dbReference>
<reference evidence="8" key="2">
    <citation type="submission" date="2023-03" db="EMBL/GenBank/DDBJ databases">
        <authorList>
            <consortium name="Wellcome Sanger Institute Data Sharing"/>
        </authorList>
    </citation>
    <scope>NUCLEOTIDE SEQUENCE [LARGE SCALE GENOMIC DNA]</scope>
</reference>
<dbReference type="GeneTree" id="ENSGT00940000173056"/>
<organism evidence="7 8">
    <name type="scientific">Astatotilapia calliptera</name>
    <name type="common">Eastern happy</name>
    <name type="synonym">Chromis callipterus</name>
    <dbReference type="NCBI Taxonomy" id="8154"/>
    <lineage>
        <taxon>Eukaryota</taxon>
        <taxon>Metazoa</taxon>
        <taxon>Chordata</taxon>
        <taxon>Craniata</taxon>
        <taxon>Vertebrata</taxon>
        <taxon>Euteleostomi</taxon>
        <taxon>Actinopterygii</taxon>
        <taxon>Neopterygii</taxon>
        <taxon>Teleostei</taxon>
        <taxon>Neoteleostei</taxon>
        <taxon>Acanthomorphata</taxon>
        <taxon>Ovalentaria</taxon>
        <taxon>Cichlomorphae</taxon>
        <taxon>Cichliformes</taxon>
        <taxon>Cichlidae</taxon>
        <taxon>African cichlids</taxon>
        <taxon>Pseudocrenilabrinae</taxon>
        <taxon>Haplochromini</taxon>
        <taxon>Astatotilapia</taxon>
    </lineage>
</organism>
<sequence length="465" mass="51012">MRSKKAPGVAVMQLLWMQAAVKIEEEEEAAAAAAAAAADMEILAMKSKETVLKFLCIALLIVPIITTGKEHGPGVVTVVVPEGSDPVLPCSPTTKENLEEKLFDWKKVGPNKQEVFFYDGGTHYNNGHQGQHEHFSGRVFHFSDQLRFGNASIIIRNAQITDSGDYICVFPRLQPAEETFNVKLLVEQVFKEKLEVLGAALKPYIWIVNITEDRAMLRCEVRGASPKPKVEWRDSDGNILHAEEPQVSRRGERYDITLLTTVTRTNINLFYCVATQEGISHKIDAEIYVPYCAAAPKPDITVLGATESGVQLKCHVGGVHPKPKLQWKDSDGNVLSAEDPVVSERGGRYNVTLCTIVTPTKTNCFHCVVEQEGSYQVIDQEINLSENLFKHTYSKVTAEGLLIGMFLGAFIVSVVVAVLMATGKLKISSDEGSQRNANGSLNGEVNSPQSNGQNLESKVLMEGQG</sequence>
<feature type="region of interest" description="Disordered" evidence="4">
    <location>
        <begin position="429"/>
        <end position="465"/>
    </location>
</feature>
<evidence type="ECO:0000256" key="2">
    <source>
        <dbReference type="ARBA" id="ARBA00023136"/>
    </source>
</evidence>
<dbReference type="InterPro" id="IPR013783">
    <property type="entry name" value="Ig-like_fold"/>
</dbReference>
<dbReference type="InterPro" id="IPR003599">
    <property type="entry name" value="Ig_sub"/>
</dbReference>
<dbReference type="InterPro" id="IPR013106">
    <property type="entry name" value="Ig_V-set"/>
</dbReference>
<keyword evidence="2 5" id="KW-0472">Membrane</keyword>
<dbReference type="GO" id="GO:0050852">
    <property type="term" value="P:T cell receptor signaling pathway"/>
    <property type="evidence" value="ECO:0007669"/>
    <property type="project" value="TreeGrafter"/>
</dbReference>
<feature type="compositionally biased region" description="Polar residues" evidence="4">
    <location>
        <begin position="434"/>
        <end position="456"/>
    </location>
</feature>
<evidence type="ECO:0000256" key="5">
    <source>
        <dbReference type="SAM" id="Phobius"/>
    </source>
</evidence>
<evidence type="ECO:0000256" key="1">
    <source>
        <dbReference type="ARBA" id="ARBA00004370"/>
    </source>
</evidence>
<dbReference type="Gene3D" id="2.60.40.10">
    <property type="entry name" value="Immunoglobulins"/>
    <property type="match status" value="3"/>
</dbReference>
<keyword evidence="8" id="KW-1185">Reference proteome</keyword>
<dbReference type="SMART" id="SM00409">
    <property type="entry name" value="IG"/>
    <property type="match status" value="2"/>
</dbReference>
<dbReference type="Pfam" id="PF07686">
    <property type="entry name" value="V-set"/>
    <property type="match status" value="1"/>
</dbReference>
<dbReference type="InterPro" id="IPR036179">
    <property type="entry name" value="Ig-like_dom_sf"/>
</dbReference>
<dbReference type="Pfam" id="PF22705">
    <property type="entry name" value="C2-set_3"/>
    <property type="match status" value="2"/>
</dbReference>
<dbReference type="Proteomes" id="UP000265100">
    <property type="component" value="Chromosome 5"/>
</dbReference>
<protein>
    <recommendedName>
        <fullName evidence="6">Ig-like domain-containing protein</fullName>
    </recommendedName>
</protein>
<dbReference type="PROSITE" id="PS50835">
    <property type="entry name" value="IG_LIKE"/>
    <property type="match status" value="3"/>
</dbReference>
<evidence type="ECO:0000256" key="4">
    <source>
        <dbReference type="SAM" id="MobiDB-lite"/>
    </source>
</evidence>
<reference evidence="7 8" key="1">
    <citation type="submission" date="2018-05" db="EMBL/GenBank/DDBJ databases">
        <authorList>
            <person name="Datahose"/>
        </authorList>
    </citation>
    <scope>NUCLEOTIDE SEQUENCE</scope>
</reference>
<evidence type="ECO:0000313" key="7">
    <source>
        <dbReference type="Ensembl" id="ENSACLP00000057185.1"/>
    </source>
</evidence>
<evidence type="ECO:0000313" key="8">
    <source>
        <dbReference type="Proteomes" id="UP000265100"/>
    </source>
</evidence>
<feature type="transmembrane region" description="Helical" evidence="5">
    <location>
        <begin position="400"/>
        <end position="421"/>
    </location>
</feature>
<dbReference type="GO" id="GO:0005102">
    <property type="term" value="F:signaling receptor binding"/>
    <property type="evidence" value="ECO:0007669"/>
    <property type="project" value="TreeGrafter"/>
</dbReference>
<dbReference type="InterPro" id="IPR050504">
    <property type="entry name" value="IgSF_BTN/MOG"/>
</dbReference>
<dbReference type="InterPro" id="IPR007110">
    <property type="entry name" value="Ig-like_dom"/>
</dbReference>
<reference evidence="7" key="4">
    <citation type="submission" date="2025-09" db="UniProtKB">
        <authorList>
            <consortium name="Ensembl"/>
        </authorList>
    </citation>
    <scope>IDENTIFICATION</scope>
</reference>
<dbReference type="Ensembl" id="ENSACLT00000071778.1">
    <property type="protein sequence ID" value="ENSACLP00000057185.1"/>
    <property type="gene ID" value="ENSACLG00000030274.1"/>
</dbReference>